<name>A0A563DYB9_9MICO</name>
<feature type="active site" evidence="9">
    <location>
        <position position="130"/>
    </location>
</feature>
<dbReference type="EC" id="3.4.23.36" evidence="9"/>
<keyword evidence="13" id="KW-1185">Reference proteome</keyword>
<feature type="active site" evidence="9">
    <location>
        <position position="116"/>
    </location>
</feature>
<keyword evidence="7 9" id="KW-1133">Transmembrane helix</keyword>
<dbReference type="GO" id="GO:0006508">
    <property type="term" value="P:proteolysis"/>
    <property type="evidence" value="ECO:0007669"/>
    <property type="project" value="UniProtKB-KW"/>
</dbReference>
<evidence type="ECO:0000256" key="9">
    <source>
        <dbReference type="HAMAP-Rule" id="MF_00161"/>
    </source>
</evidence>
<keyword evidence="8 9" id="KW-0472">Membrane</keyword>
<feature type="transmembrane region" description="Helical" evidence="9">
    <location>
        <begin position="124"/>
        <end position="150"/>
    </location>
</feature>
<dbReference type="AlphaFoldDB" id="A0A563DYB9"/>
<dbReference type="PROSITE" id="PS00855">
    <property type="entry name" value="SPASE_II"/>
    <property type="match status" value="1"/>
</dbReference>
<dbReference type="InterPro" id="IPR001872">
    <property type="entry name" value="Peptidase_A8"/>
</dbReference>
<dbReference type="EMBL" id="VCQV01000021">
    <property type="protein sequence ID" value="TWP35227.1"/>
    <property type="molecule type" value="Genomic_DNA"/>
</dbReference>
<evidence type="ECO:0000256" key="3">
    <source>
        <dbReference type="ARBA" id="ARBA00022670"/>
    </source>
</evidence>
<feature type="transmembrane region" description="Helical" evidence="9">
    <location>
        <begin position="46"/>
        <end position="76"/>
    </location>
</feature>
<comment type="similarity">
    <text evidence="1 9 11">Belongs to the peptidase A8 family.</text>
</comment>
<comment type="pathway">
    <text evidence="9">Protein modification; lipoprotein biosynthesis (signal peptide cleavage).</text>
</comment>
<organism evidence="12 13">
    <name type="scientific">Leekyejoonella antrihumi</name>
    <dbReference type="NCBI Taxonomy" id="1660198"/>
    <lineage>
        <taxon>Bacteria</taxon>
        <taxon>Bacillati</taxon>
        <taxon>Actinomycetota</taxon>
        <taxon>Actinomycetes</taxon>
        <taxon>Micrococcales</taxon>
        <taxon>Dermacoccaceae</taxon>
        <taxon>Leekyejoonella</taxon>
    </lineage>
</organism>
<keyword evidence="3 9" id="KW-0645">Protease</keyword>
<evidence type="ECO:0000256" key="10">
    <source>
        <dbReference type="RuleBase" id="RU000594"/>
    </source>
</evidence>
<proteinExistence type="inferred from homology"/>
<keyword evidence="2 9" id="KW-1003">Cell membrane</keyword>
<dbReference type="PANTHER" id="PTHR33695:SF1">
    <property type="entry name" value="LIPOPROTEIN SIGNAL PEPTIDASE"/>
    <property type="match status" value="1"/>
</dbReference>
<dbReference type="HAMAP" id="MF_00161">
    <property type="entry name" value="LspA"/>
    <property type="match status" value="1"/>
</dbReference>
<keyword evidence="6 9" id="KW-0378">Hydrolase</keyword>
<dbReference type="PANTHER" id="PTHR33695">
    <property type="entry name" value="LIPOPROTEIN SIGNAL PEPTIDASE"/>
    <property type="match status" value="1"/>
</dbReference>
<feature type="transmembrane region" description="Helical" evidence="9">
    <location>
        <begin position="83"/>
        <end position="104"/>
    </location>
</feature>
<dbReference type="NCBIfam" id="TIGR00077">
    <property type="entry name" value="lspA"/>
    <property type="match status" value="1"/>
</dbReference>
<evidence type="ECO:0000313" key="13">
    <source>
        <dbReference type="Proteomes" id="UP000320244"/>
    </source>
</evidence>
<evidence type="ECO:0000313" key="12">
    <source>
        <dbReference type="EMBL" id="TWP35227.1"/>
    </source>
</evidence>
<gene>
    <name evidence="9 12" type="primary">lspA</name>
    <name evidence="12" type="ORF">FGL98_14710</name>
</gene>
<dbReference type="GO" id="GO:0004190">
    <property type="term" value="F:aspartic-type endopeptidase activity"/>
    <property type="evidence" value="ECO:0007669"/>
    <property type="project" value="UniProtKB-UniRule"/>
</dbReference>
<reference evidence="12 13" key="1">
    <citation type="submission" date="2019-05" db="EMBL/GenBank/DDBJ databases">
        <authorList>
            <person name="Lee S.D."/>
        </authorList>
    </citation>
    <scope>NUCLEOTIDE SEQUENCE [LARGE SCALE GENOMIC DNA]</scope>
    <source>
        <strain evidence="12 13">C5-26</strain>
    </source>
</reference>
<keyword evidence="5 9" id="KW-0064">Aspartyl protease</keyword>
<protein>
    <recommendedName>
        <fullName evidence="9">Lipoprotein signal peptidase</fullName>
        <ecNumber evidence="9">3.4.23.36</ecNumber>
    </recommendedName>
    <alternativeName>
        <fullName evidence="9">Prolipoprotein signal peptidase</fullName>
    </alternativeName>
    <alternativeName>
        <fullName evidence="9">Signal peptidase II</fullName>
        <shortName evidence="9">SPase II</shortName>
    </alternativeName>
</protein>
<comment type="function">
    <text evidence="9 10">This protein specifically catalyzes the removal of signal peptides from prolipoproteins.</text>
</comment>
<sequence>MLLLVIIATVGYVADQLTKAWAASSLDPMRPKNLIGSVLRLHLTRNAGAAFSIATNATWVLTIIASAVIIATIVVARRLHSRPWACALGLLIGGALGNLTDRFFRAPGGGRGHVVDFLELPHWPIFNVADMCVVTAACLIALLALLGIGLDGTRQSLVSRGADGPDDE</sequence>
<dbReference type="GO" id="GO:0005886">
    <property type="term" value="C:plasma membrane"/>
    <property type="evidence" value="ECO:0007669"/>
    <property type="project" value="UniProtKB-SubCell"/>
</dbReference>
<comment type="caution">
    <text evidence="12">The sequence shown here is derived from an EMBL/GenBank/DDBJ whole genome shotgun (WGS) entry which is preliminary data.</text>
</comment>
<evidence type="ECO:0000256" key="7">
    <source>
        <dbReference type="ARBA" id="ARBA00022989"/>
    </source>
</evidence>
<dbReference type="UniPathway" id="UPA00665"/>
<dbReference type="Proteomes" id="UP000320244">
    <property type="component" value="Unassembled WGS sequence"/>
</dbReference>
<evidence type="ECO:0000256" key="2">
    <source>
        <dbReference type="ARBA" id="ARBA00022475"/>
    </source>
</evidence>
<evidence type="ECO:0000256" key="4">
    <source>
        <dbReference type="ARBA" id="ARBA00022692"/>
    </source>
</evidence>
<evidence type="ECO:0000256" key="11">
    <source>
        <dbReference type="RuleBase" id="RU004181"/>
    </source>
</evidence>
<evidence type="ECO:0000256" key="1">
    <source>
        <dbReference type="ARBA" id="ARBA00006139"/>
    </source>
</evidence>
<accession>A0A563DYB9</accession>
<dbReference type="PRINTS" id="PR00781">
    <property type="entry name" value="LIPOSIGPTASE"/>
</dbReference>
<comment type="catalytic activity">
    <reaction evidence="9 10">
        <text>Release of signal peptides from bacterial membrane prolipoproteins. Hydrolyzes -Xaa-Yaa-Zaa-|-(S,diacylglyceryl)Cys-, in which Xaa is hydrophobic (preferably Leu), and Yaa (Ala or Ser) and Zaa (Gly or Ala) have small, neutral side chains.</text>
        <dbReference type="EC" id="3.4.23.36"/>
    </reaction>
</comment>
<dbReference type="OrthoDB" id="4308908at2"/>
<keyword evidence="4 9" id="KW-0812">Transmembrane</keyword>
<comment type="subcellular location">
    <subcellularLocation>
        <location evidence="9">Cell membrane</location>
        <topology evidence="9">Multi-pass membrane protein</topology>
    </subcellularLocation>
</comment>
<reference evidence="12 13" key="2">
    <citation type="submission" date="2019-08" db="EMBL/GenBank/DDBJ databases">
        <title>Jejuicoccus antrihumi gen. nov., sp. nov., a new member of the family Dermacoccaceae isolated from a cave.</title>
        <authorList>
            <person name="Schumann P."/>
            <person name="Kim I.S."/>
        </authorList>
    </citation>
    <scope>NUCLEOTIDE SEQUENCE [LARGE SCALE GENOMIC DNA]</scope>
    <source>
        <strain evidence="12 13">C5-26</strain>
    </source>
</reference>
<dbReference type="Pfam" id="PF01252">
    <property type="entry name" value="Peptidase_A8"/>
    <property type="match status" value="1"/>
</dbReference>
<evidence type="ECO:0000256" key="6">
    <source>
        <dbReference type="ARBA" id="ARBA00022801"/>
    </source>
</evidence>
<comment type="caution">
    <text evidence="9">Lacks conserved residue(s) required for the propagation of feature annotation.</text>
</comment>
<evidence type="ECO:0000256" key="5">
    <source>
        <dbReference type="ARBA" id="ARBA00022750"/>
    </source>
</evidence>
<evidence type="ECO:0000256" key="8">
    <source>
        <dbReference type="ARBA" id="ARBA00023136"/>
    </source>
</evidence>